<sequence length="93" mass="10714">MRLKQREVESITSAIKSLDDHAQVYLFGSRIDDTKRGGDIDILIISQMLCYDDKIKILQRLYDALGEQKIHIIISKNIKDPFIKLARDKGILL</sequence>
<dbReference type="STRING" id="1004156.AYP45_08115"/>
<comment type="caution">
    <text evidence="2">The sequence shown here is derived from an EMBL/GenBank/DDBJ whole genome shotgun (WGS) entry which is preliminary data.</text>
</comment>
<name>A0A1V4ATY8_9BACT</name>
<dbReference type="SUPFAM" id="SSF81301">
    <property type="entry name" value="Nucleotidyltransferase"/>
    <property type="match status" value="1"/>
</dbReference>
<dbReference type="Gene3D" id="3.30.460.10">
    <property type="entry name" value="Beta Polymerase, domain 2"/>
    <property type="match status" value="1"/>
</dbReference>
<accession>A0A1V4ATY8</accession>
<dbReference type="Proteomes" id="UP000189681">
    <property type="component" value="Unassembled WGS sequence"/>
</dbReference>
<organism evidence="2 3">
    <name type="scientific">Candidatus Brocadia carolinensis</name>
    <dbReference type="NCBI Taxonomy" id="1004156"/>
    <lineage>
        <taxon>Bacteria</taxon>
        <taxon>Pseudomonadati</taxon>
        <taxon>Planctomycetota</taxon>
        <taxon>Candidatus Brocadiia</taxon>
        <taxon>Candidatus Brocadiales</taxon>
        <taxon>Candidatus Brocadiaceae</taxon>
        <taxon>Candidatus Brocadia</taxon>
    </lineage>
</organism>
<reference evidence="2 3" key="1">
    <citation type="journal article" date="2017" name="Water Res.">
        <title>Discovery and metagenomic analysis of an anammox bacterial enrichment related to Candidatus "Brocadia caroliniensis" in a full-scale glycerol-fed nitritation-denitritation separate centrate treatment process.</title>
        <authorList>
            <person name="Park H."/>
            <person name="Brotto A.C."/>
            <person name="van Loosdrecht M.C."/>
            <person name="Chandran K."/>
        </authorList>
    </citation>
    <scope>NUCLEOTIDE SEQUENCE [LARGE SCALE GENOMIC DNA]</scope>
    <source>
        <strain evidence="2">26THWARD</strain>
    </source>
</reference>
<evidence type="ECO:0000259" key="1">
    <source>
        <dbReference type="Pfam" id="PF18765"/>
    </source>
</evidence>
<evidence type="ECO:0000313" key="2">
    <source>
        <dbReference type="EMBL" id="OOP56619.1"/>
    </source>
</evidence>
<feature type="domain" description="Polymerase beta nucleotidyltransferase" evidence="1">
    <location>
        <begin position="9"/>
        <end position="93"/>
    </location>
</feature>
<dbReference type="InterPro" id="IPR041633">
    <property type="entry name" value="Polbeta"/>
</dbReference>
<evidence type="ECO:0000313" key="3">
    <source>
        <dbReference type="Proteomes" id="UP000189681"/>
    </source>
</evidence>
<gene>
    <name evidence="2" type="ORF">AYP45_08115</name>
</gene>
<dbReference type="InterPro" id="IPR043519">
    <property type="entry name" value="NT_sf"/>
</dbReference>
<protein>
    <submittedName>
        <fullName evidence="2">DNA polymerase III subunit beta</fullName>
    </submittedName>
</protein>
<proteinExistence type="predicted"/>
<dbReference type="Pfam" id="PF18765">
    <property type="entry name" value="Polbeta"/>
    <property type="match status" value="1"/>
</dbReference>
<dbReference type="EMBL" id="AYTS01000072">
    <property type="protein sequence ID" value="OOP56619.1"/>
    <property type="molecule type" value="Genomic_DNA"/>
</dbReference>
<dbReference type="AlphaFoldDB" id="A0A1V4ATY8"/>